<keyword evidence="4" id="KW-0694">RNA-binding</keyword>
<dbReference type="GO" id="GO:0003735">
    <property type="term" value="F:structural constituent of ribosome"/>
    <property type="evidence" value="ECO:0007669"/>
    <property type="project" value="InterPro"/>
</dbReference>
<dbReference type="GO" id="GO:0022627">
    <property type="term" value="C:cytosolic small ribosomal subunit"/>
    <property type="evidence" value="ECO:0007669"/>
    <property type="project" value="TreeGrafter"/>
</dbReference>
<dbReference type="GO" id="GO:0006412">
    <property type="term" value="P:translation"/>
    <property type="evidence" value="ECO:0007669"/>
    <property type="project" value="UniProtKB-UniRule"/>
</dbReference>
<comment type="similarity">
    <text evidence="1 4 5">Belongs to the bacterial ribosomal protein bS18 family.</text>
</comment>
<gene>
    <name evidence="4" type="primary">rpsR</name>
    <name evidence="6" type="ORF">ACD_78C00321G0007</name>
</gene>
<dbReference type="SUPFAM" id="SSF46911">
    <property type="entry name" value="Ribosomal protein S18"/>
    <property type="match status" value="1"/>
</dbReference>
<evidence type="ECO:0000256" key="2">
    <source>
        <dbReference type="ARBA" id="ARBA00022980"/>
    </source>
</evidence>
<reference evidence="6" key="1">
    <citation type="journal article" date="2012" name="Science">
        <title>Fermentation, hydrogen, and sulfur metabolism in multiple uncultivated bacterial phyla.</title>
        <authorList>
            <person name="Wrighton K.C."/>
            <person name="Thomas B.C."/>
            <person name="Sharon I."/>
            <person name="Miller C.S."/>
            <person name="Castelle C.J."/>
            <person name="VerBerkmoes N.C."/>
            <person name="Wilkins M.J."/>
            <person name="Hettich R.L."/>
            <person name="Lipton M.S."/>
            <person name="Williams K.H."/>
            <person name="Long P.E."/>
            <person name="Banfield J.F."/>
        </authorList>
    </citation>
    <scope>NUCLEOTIDE SEQUENCE [LARGE SCALE GENOMIC DNA]</scope>
</reference>
<organism evidence="6">
    <name type="scientific">uncultured bacterium</name>
    <name type="common">gcode 4</name>
    <dbReference type="NCBI Taxonomy" id="1234023"/>
    <lineage>
        <taxon>Bacteria</taxon>
        <taxon>environmental samples</taxon>
    </lineage>
</organism>
<evidence type="ECO:0000256" key="1">
    <source>
        <dbReference type="ARBA" id="ARBA00005589"/>
    </source>
</evidence>
<evidence type="ECO:0000256" key="5">
    <source>
        <dbReference type="RuleBase" id="RU003910"/>
    </source>
</evidence>
<dbReference type="PANTHER" id="PTHR13479:SF40">
    <property type="entry name" value="SMALL RIBOSOMAL SUBUNIT PROTEIN BS18M"/>
    <property type="match status" value="1"/>
</dbReference>
<dbReference type="PRINTS" id="PR00974">
    <property type="entry name" value="RIBOSOMALS18"/>
</dbReference>
<dbReference type="AlphaFoldDB" id="K1YWN5"/>
<evidence type="ECO:0000256" key="3">
    <source>
        <dbReference type="ARBA" id="ARBA00023274"/>
    </source>
</evidence>
<name>K1YWN5_9BACT</name>
<accession>K1YWN5</accession>
<dbReference type="InterPro" id="IPR001648">
    <property type="entry name" value="Ribosomal_bS18"/>
</dbReference>
<evidence type="ECO:0000256" key="4">
    <source>
        <dbReference type="HAMAP-Rule" id="MF_00270"/>
    </source>
</evidence>
<comment type="function">
    <text evidence="4">Binds as a heterodimer with protein bS6 to the central domain of the 16S rRNA, where it helps stabilize the platform of the 30S subunit.</text>
</comment>
<dbReference type="Pfam" id="PF01084">
    <property type="entry name" value="Ribosomal_S18"/>
    <property type="match status" value="1"/>
</dbReference>
<proteinExistence type="inferred from homology"/>
<keyword evidence="4" id="KW-0699">rRNA-binding</keyword>
<dbReference type="PANTHER" id="PTHR13479">
    <property type="entry name" value="30S RIBOSOMAL PROTEIN S18"/>
    <property type="match status" value="1"/>
</dbReference>
<comment type="caution">
    <text evidence="6">The sequence shown here is derived from an EMBL/GenBank/DDBJ whole genome shotgun (WGS) entry which is preliminary data.</text>
</comment>
<dbReference type="NCBIfam" id="TIGR00165">
    <property type="entry name" value="S18"/>
    <property type="match status" value="1"/>
</dbReference>
<dbReference type="GO" id="GO:0070181">
    <property type="term" value="F:small ribosomal subunit rRNA binding"/>
    <property type="evidence" value="ECO:0007669"/>
    <property type="project" value="TreeGrafter"/>
</dbReference>
<dbReference type="Gene3D" id="4.10.640.10">
    <property type="entry name" value="Ribosomal protein S18"/>
    <property type="match status" value="1"/>
</dbReference>
<comment type="subunit">
    <text evidence="4">Part of the 30S ribosomal subunit. Forms a tight heterodimer with protein bS6.</text>
</comment>
<protein>
    <recommendedName>
        <fullName evidence="4">Small ribosomal subunit protein bS18</fullName>
    </recommendedName>
</protein>
<dbReference type="HAMAP" id="MF_00270">
    <property type="entry name" value="Ribosomal_bS18"/>
    <property type="match status" value="1"/>
</dbReference>
<dbReference type="EMBL" id="AMFJ01034321">
    <property type="protein sequence ID" value="EKD29659.1"/>
    <property type="molecule type" value="Genomic_DNA"/>
</dbReference>
<keyword evidence="3 4" id="KW-0687">Ribonucleoprotein</keyword>
<evidence type="ECO:0000313" key="6">
    <source>
        <dbReference type="EMBL" id="EKD29659.1"/>
    </source>
</evidence>
<sequence length="91" mass="10451">MSQKVCPIDAAGIKQIDYKDTEFLKNYITKFNKIVPRYYSNVSLKNQRKLSQAIKRARYMSLMPYILNPRKSVAVAPVVAVAVEDKWDGII</sequence>
<dbReference type="InterPro" id="IPR036870">
    <property type="entry name" value="Ribosomal_bS18_sf"/>
</dbReference>
<keyword evidence="2 4" id="KW-0689">Ribosomal protein</keyword>